<evidence type="ECO:0000256" key="1">
    <source>
        <dbReference type="ARBA" id="ARBA00023015"/>
    </source>
</evidence>
<dbReference type="PANTHER" id="PTHR33204">
    <property type="entry name" value="TRANSCRIPTIONAL REGULATOR, MARR FAMILY"/>
    <property type="match status" value="1"/>
</dbReference>
<comment type="caution">
    <text evidence="5">The sequence shown here is derived from an EMBL/GenBank/DDBJ whole genome shotgun (WGS) entry which is preliminary data.</text>
</comment>
<keyword evidence="2" id="KW-0238">DNA-binding</keyword>
<evidence type="ECO:0000313" key="6">
    <source>
        <dbReference type="Proteomes" id="UP000260644"/>
    </source>
</evidence>
<feature type="domain" description="HTH hxlR-type" evidence="4">
    <location>
        <begin position="22"/>
        <end position="121"/>
    </location>
</feature>
<dbReference type="InterPro" id="IPR036390">
    <property type="entry name" value="WH_DNA-bd_sf"/>
</dbReference>
<dbReference type="RefSeq" id="WP_116976995.1">
    <property type="nucleotide sequence ID" value="NZ_QPMM01000009.1"/>
</dbReference>
<evidence type="ECO:0000313" key="5">
    <source>
        <dbReference type="EMBL" id="RFS21047.1"/>
    </source>
</evidence>
<dbReference type="Pfam" id="PF01638">
    <property type="entry name" value="HxlR"/>
    <property type="match status" value="1"/>
</dbReference>
<dbReference type="OrthoDB" id="9797599at2"/>
<name>A0A3E1Y7J3_9BACT</name>
<evidence type="ECO:0000256" key="3">
    <source>
        <dbReference type="ARBA" id="ARBA00023163"/>
    </source>
</evidence>
<dbReference type="GO" id="GO:0006355">
    <property type="term" value="P:regulation of DNA-templated transcription"/>
    <property type="evidence" value="ECO:0007669"/>
    <property type="project" value="UniProtKB-ARBA"/>
</dbReference>
<dbReference type="Gene3D" id="1.10.10.10">
    <property type="entry name" value="Winged helix-like DNA-binding domain superfamily/Winged helix DNA-binding domain"/>
    <property type="match status" value="1"/>
</dbReference>
<dbReference type="Proteomes" id="UP000260644">
    <property type="component" value="Unassembled WGS sequence"/>
</dbReference>
<keyword evidence="6" id="KW-1185">Reference proteome</keyword>
<dbReference type="PROSITE" id="PS51118">
    <property type="entry name" value="HTH_HXLR"/>
    <property type="match status" value="1"/>
</dbReference>
<protein>
    <submittedName>
        <fullName evidence="5">Transcriptional regulator</fullName>
    </submittedName>
</protein>
<dbReference type="AlphaFoldDB" id="A0A3E1Y7J3"/>
<dbReference type="CDD" id="cd00090">
    <property type="entry name" value="HTH_ARSR"/>
    <property type="match status" value="1"/>
</dbReference>
<sequence>MKKDTIIDLQRVENESFEGNNCPMTNALKIIGGKWKLQLLNSIRKECPLRFGELKRKMQDITQATLTLQLRELERDGIIERKIYAETPPRVEYKLTELGKKLIPAIEALCTFGDAYCAARPNN</sequence>
<dbReference type="SUPFAM" id="SSF46785">
    <property type="entry name" value="Winged helix' DNA-binding domain"/>
    <property type="match status" value="1"/>
</dbReference>
<dbReference type="InterPro" id="IPR036388">
    <property type="entry name" value="WH-like_DNA-bd_sf"/>
</dbReference>
<dbReference type="InterPro" id="IPR002577">
    <property type="entry name" value="HTH_HxlR"/>
</dbReference>
<evidence type="ECO:0000256" key="2">
    <source>
        <dbReference type="ARBA" id="ARBA00023125"/>
    </source>
</evidence>
<gene>
    <name evidence="5" type="ORF">DVR12_17045</name>
</gene>
<proteinExistence type="predicted"/>
<dbReference type="PANTHER" id="PTHR33204:SF29">
    <property type="entry name" value="TRANSCRIPTIONAL REGULATOR"/>
    <property type="match status" value="1"/>
</dbReference>
<evidence type="ECO:0000259" key="4">
    <source>
        <dbReference type="PROSITE" id="PS51118"/>
    </source>
</evidence>
<dbReference type="InterPro" id="IPR011991">
    <property type="entry name" value="ArsR-like_HTH"/>
</dbReference>
<keyword evidence="1" id="KW-0805">Transcription regulation</keyword>
<keyword evidence="3" id="KW-0804">Transcription</keyword>
<organism evidence="5 6">
    <name type="scientific">Chitinophaga silvatica</name>
    <dbReference type="NCBI Taxonomy" id="2282649"/>
    <lineage>
        <taxon>Bacteria</taxon>
        <taxon>Pseudomonadati</taxon>
        <taxon>Bacteroidota</taxon>
        <taxon>Chitinophagia</taxon>
        <taxon>Chitinophagales</taxon>
        <taxon>Chitinophagaceae</taxon>
        <taxon>Chitinophaga</taxon>
    </lineage>
</organism>
<reference evidence="5 6" key="1">
    <citation type="submission" date="2018-07" db="EMBL/GenBank/DDBJ databases">
        <title>Chitinophaga K2CV101002-2 sp. nov., isolated from a monsoon evergreen broad-leaved forest soil.</title>
        <authorList>
            <person name="Lv Y."/>
        </authorList>
    </citation>
    <scope>NUCLEOTIDE SEQUENCE [LARGE SCALE GENOMIC DNA]</scope>
    <source>
        <strain evidence="5 6">GDMCC 1.1288</strain>
    </source>
</reference>
<accession>A0A3E1Y7J3</accession>
<dbReference type="EMBL" id="QPMM01000009">
    <property type="protein sequence ID" value="RFS21047.1"/>
    <property type="molecule type" value="Genomic_DNA"/>
</dbReference>
<dbReference type="GO" id="GO:0003677">
    <property type="term" value="F:DNA binding"/>
    <property type="evidence" value="ECO:0007669"/>
    <property type="project" value="UniProtKB-KW"/>
</dbReference>